<evidence type="ECO:0000313" key="1">
    <source>
        <dbReference type="EMBL" id="GBC62366.1"/>
    </source>
</evidence>
<accession>A0A401FZK0</accession>
<evidence type="ECO:0000313" key="2">
    <source>
        <dbReference type="Proteomes" id="UP000288096"/>
    </source>
</evidence>
<protein>
    <submittedName>
        <fullName evidence="1">Uncharacterized protein</fullName>
    </submittedName>
</protein>
<dbReference type="EMBL" id="BEXT01000001">
    <property type="protein sequence ID" value="GBC62366.1"/>
    <property type="molecule type" value="Genomic_DNA"/>
</dbReference>
<comment type="caution">
    <text evidence="1">The sequence shown here is derived from an EMBL/GenBank/DDBJ whole genome shotgun (WGS) entry which is preliminary data.</text>
</comment>
<dbReference type="OrthoDB" id="5412516at2"/>
<gene>
    <name evidence="1" type="ORF">DENIS_3338</name>
</gene>
<proteinExistence type="predicted"/>
<dbReference type="Proteomes" id="UP000288096">
    <property type="component" value="Unassembled WGS sequence"/>
</dbReference>
<organism evidence="1 2">
    <name type="scientific">Desulfonema ishimotonii</name>
    <dbReference type="NCBI Taxonomy" id="45657"/>
    <lineage>
        <taxon>Bacteria</taxon>
        <taxon>Pseudomonadati</taxon>
        <taxon>Thermodesulfobacteriota</taxon>
        <taxon>Desulfobacteria</taxon>
        <taxon>Desulfobacterales</taxon>
        <taxon>Desulfococcaceae</taxon>
        <taxon>Desulfonema</taxon>
    </lineage>
</organism>
<dbReference type="AlphaFoldDB" id="A0A401FZK0"/>
<reference evidence="2" key="1">
    <citation type="submission" date="2017-11" db="EMBL/GenBank/DDBJ databases">
        <authorList>
            <person name="Watanabe M."/>
            <person name="Kojima H."/>
        </authorList>
    </citation>
    <scope>NUCLEOTIDE SEQUENCE [LARGE SCALE GENOMIC DNA]</scope>
    <source>
        <strain evidence="2">Tokyo 01</strain>
    </source>
</reference>
<sequence length="409" mass="47488">MEMILPEKAKLLEELKSGGFTVPDFMYVPAEDFENENFGPLRQFFADCCDLFKVIARSAHPRESFFKGGTFDSLETYADVAGIIYARNRIIKSARNAKQLSIARQQRFSNAPEIDPDEMGIIIMPYIEGVSVMAKMIGDEWEFGYTRDRAEKITSEPYITHTPHDRNLYELSEMIQGYLDFRCEIEFIVAEEGDIYVVQAKDISHIDIVASRRQANSIRLDGVRRIRRRRNYRERPIYVMNNRALYMEIISRCEDIVLDSSPMALNDILALIRDYEADMEAFALRHERFGVLGLSVQVPTQLYQIANHYLDNAPEMQKQLSGALRDNLYKIDYFLGEADTLISKDRIRMKLCTHDAYGIDTLRNPIWSVYWHVDRHEQVVKQLEQIGFQSGDTVCIEIGKEDRPTIYRL</sequence>
<dbReference type="RefSeq" id="WP_124329542.1">
    <property type="nucleotide sequence ID" value="NZ_BEXT01000001.1"/>
</dbReference>
<name>A0A401FZK0_9BACT</name>
<reference evidence="2" key="2">
    <citation type="submission" date="2019-01" db="EMBL/GenBank/DDBJ databases">
        <title>Genome sequence of Desulfonema ishimotonii strain Tokyo 01.</title>
        <authorList>
            <person name="Fukui M."/>
        </authorList>
    </citation>
    <scope>NUCLEOTIDE SEQUENCE [LARGE SCALE GENOMIC DNA]</scope>
    <source>
        <strain evidence="2">Tokyo 01</strain>
    </source>
</reference>
<keyword evidence="2" id="KW-1185">Reference proteome</keyword>